<name>A0AA35XZH3_METCP</name>
<sequence>MSAPFNLSTTARAASVPVSAVATLPADNIKASANPPSIRKNMGFLTIGIFATKYTIRPTSPEPVLNQMAASRSLRCRRRV</sequence>
<dbReference type="Proteomes" id="UP001158598">
    <property type="component" value="Chromosome"/>
</dbReference>
<evidence type="ECO:0000313" key="2">
    <source>
        <dbReference type="Proteomes" id="UP001158598"/>
    </source>
</evidence>
<proteinExistence type="predicted"/>
<evidence type="ECO:0000313" key="1">
    <source>
        <dbReference type="EMBL" id="CAI8745406.1"/>
    </source>
</evidence>
<organism evidence="1 2">
    <name type="scientific">Methylococcus capsulatus</name>
    <dbReference type="NCBI Taxonomy" id="414"/>
    <lineage>
        <taxon>Bacteria</taxon>
        <taxon>Pseudomonadati</taxon>
        <taxon>Pseudomonadota</taxon>
        <taxon>Gammaproteobacteria</taxon>
        <taxon>Methylococcales</taxon>
        <taxon>Methylococcaceae</taxon>
        <taxon>Methylococcus</taxon>
    </lineage>
</organism>
<gene>
    <name evidence="1" type="ORF">MCNOR_0543</name>
</gene>
<reference evidence="1" key="1">
    <citation type="submission" date="2023-03" db="EMBL/GenBank/DDBJ databases">
        <authorList>
            <person name="Pearce D."/>
        </authorList>
    </citation>
    <scope>NUCLEOTIDE SEQUENCE</scope>
    <source>
        <strain evidence="1">Mc</strain>
    </source>
</reference>
<protein>
    <submittedName>
        <fullName evidence="1">Uncharacterized protein</fullName>
    </submittedName>
</protein>
<dbReference type="AlphaFoldDB" id="A0AA35XZH3"/>
<dbReference type="EMBL" id="OX458332">
    <property type="protein sequence ID" value="CAI8745406.1"/>
    <property type="molecule type" value="Genomic_DNA"/>
</dbReference>
<accession>A0AA35XZH3</accession>